<dbReference type="GO" id="GO:0071949">
    <property type="term" value="F:FAD binding"/>
    <property type="evidence" value="ECO:0007669"/>
    <property type="project" value="TreeGrafter"/>
</dbReference>
<gene>
    <name evidence="2" type="ORF">MANY_42380</name>
</gene>
<dbReference type="PRINTS" id="PR00469">
    <property type="entry name" value="PNDRDTASEII"/>
</dbReference>
<dbReference type="InterPro" id="IPR015904">
    <property type="entry name" value="Sulphide_quinone_reductase"/>
</dbReference>
<dbReference type="PANTHER" id="PTHR10632:SF2">
    <property type="entry name" value="SULFIDE:QUINONE OXIDOREDUCTASE, MITOCHONDRIAL"/>
    <property type="match status" value="1"/>
</dbReference>
<feature type="domain" description="FAD/NAD(P)-binding" evidence="1">
    <location>
        <begin position="8"/>
        <end position="306"/>
    </location>
</feature>
<dbReference type="PANTHER" id="PTHR10632">
    <property type="entry name" value="SULFIDE:QUINONE OXIDOREDUCTASE"/>
    <property type="match status" value="1"/>
</dbReference>
<dbReference type="GO" id="GO:0070221">
    <property type="term" value="P:sulfide oxidation, using sulfide:quinone oxidoreductase"/>
    <property type="evidence" value="ECO:0007669"/>
    <property type="project" value="TreeGrafter"/>
</dbReference>
<dbReference type="KEGG" id="many:MANY_42380"/>
<evidence type="ECO:0000259" key="1">
    <source>
        <dbReference type="Pfam" id="PF07992"/>
    </source>
</evidence>
<organism evidence="2 3">
    <name type="scientific">Mycolicibacterium anyangense</name>
    <dbReference type="NCBI Taxonomy" id="1431246"/>
    <lineage>
        <taxon>Bacteria</taxon>
        <taxon>Bacillati</taxon>
        <taxon>Actinomycetota</taxon>
        <taxon>Actinomycetes</taxon>
        <taxon>Mycobacteriales</taxon>
        <taxon>Mycobacteriaceae</taxon>
        <taxon>Mycolicibacterium</taxon>
    </lineage>
</organism>
<sequence>MSTTAKHQVLIVGGGTAGITVAARLLRKGYTDVAIIEPSDKHYYQPLWTLVGGGQAKAASTERAESSVIPKGANWIHKAADSFDPDNNTVTCSDGSTYEYDVLVVAPGIQLDWQATDGLAGTLGKDGVSSNYRFDLAPKTWEFIRNTRSGTAVFTMPTGGVKCAGAGQKIAYLASDYWRRQGMLGDIDVHLVVPGPRIFGIPGIADSLDRVIADYGITLHTESELTAVDADARKVTVSAVGPSGSDTMLPYDVLHVVPRQSAPDWIKRSPLSTGDAAGYVEVDKYTLQQVHYPNVFALGDVASAPNAKTGAAVRKQAPVVVDNIDAVLDGRPLPGSYDGYSSCPIVTSSHDMLLAEFDYDLNLKPSFPGFDPVTPHRAYWYLKKYGLPFLYWNLMLKGLA</sequence>
<dbReference type="Pfam" id="PF07992">
    <property type="entry name" value="Pyr_redox_2"/>
    <property type="match status" value="1"/>
</dbReference>
<protein>
    <submittedName>
        <fullName evidence="2">Pyridine nucleotide-disulfide oxidoreductase</fullName>
    </submittedName>
</protein>
<keyword evidence="3" id="KW-1185">Reference proteome</keyword>
<dbReference type="EMBL" id="AP022620">
    <property type="protein sequence ID" value="BBZ78901.1"/>
    <property type="molecule type" value="Genomic_DNA"/>
</dbReference>
<dbReference type="PRINTS" id="PR00368">
    <property type="entry name" value="FADPNR"/>
</dbReference>
<dbReference type="InterPro" id="IPR036188">
    <property type="entry name" value="FAD/NAD-bd_sf"/>
</dbReference>
<evidence type="ECO:0000313" key="2">
    <source>
        <dbReference type="EMBL" id="BBZ78901.1"/>
    </source>
</evidence>
<dbReference type="SUPFAM" id="SSF51905">
    <property type="entry name" value="FAD/NAD(P)-binding domain"/>
    <property type="match status" value="2"/>
</dbReference>
<reference evidence="2 3" key="1">
    <citation type="journal article" date="2019" name="Emerg. Microbes Infect.">
        <title>Comprehensive subspecies identification of 175 nontuberculous mycobacteria species based on 7547 genomic profiles.</title>
        <authorList>
            <person name="Matsumoto Y."/>
            <person name="Kinjo T."/>
            <person name="Motooka D."/>
            <person name="Nabeya D."/>
            <person name="Jung N."/>
            <person name="Uechi K."/>
            <person name="Horii T."/>
            <person name="Iida T."/>
            <person name="Fujita J."/>
            <person name="Nakamura S."/>
        </authorList>
    </citation>
    <scope>NUCLEOTIDE SEQUENCE [LARGE SCALE GENOMIC DNA]</scope>
    <source>
        <strain evidence="2 3">JCM 30275</strain>
    </source>
</reference>
<dbReference type="GO" id="GO:0070224">
    <property type="term" value="F:sulfide:quinone oxidoreductase activity"/>
    <property type="evidence" value="ECO:0007669"/>
    <property type="project" value="TreeGrafter"/>
</dbReference>
<dbReference type="AlphaFoldDB" id="A0A6N4WI84"/>
<dbReference type="InterPro" id="IPR023753">
    <property type="entry name" value="FAD/NAD-binding_dom"/>
</dbReference>
<dbReference type="RefSeq" id="WP_163805973.1">
    <property type="nucleotide sequence ID" value="NZ_AP022620.1"/>
</dbReference>
<name>A0A6N4WI84_9MYCO</name>
<accession>A0A6N4WI84</accession>
<evidence type="ECO:0000313" key="3">
    <source>
        <dbReference type="Proteomes" id="UP000467249"/>
    </source>
</evidence>
<dbReference type="Proteomes" id="UP000467249">
    <property type="component" value="Chromosome"/>
</dbReference>
<proteinExistence type="predicted"/>
<dbReference type="Gene3D" id="3.50.50.60">
    <property type="entry name" value="FAD/NAD(P)-binding domain"/>
    <property type="match status" value="2"/>
</dbReference>